<keyword evidence="3" id="KW-1185">Reference proteome</keyword>
<dbReference type="Proteomes" id="UP001153069">
    <property type="component" value="Unassembled WGS sequence"/>
</dbReference>
<dbReference type="AlphaFoldDB" id="A0A9N8DCU4"/>
<comment type="caution">
    <text evidence="2">The sequence shown here is derived from an EMBL/GenBank/DDBJ whole genome shotgun (WGS) entry which is preliminary data.</text>
</comment>
<evidence type="ECO:0000256" key="1">
    <source>
        <dbReference type="SAM" id="Phobius"/>
    </source>
</evidence>
<sequence>MERRLLNRLKGFLSFRLAVCVSLFGREDRRSLEGGLALCCVDVVSVDKECRFLLALVFFFLPCPPVFLLCPGAIMECLLAYSEFLYELTSSSLVVECLVCGIEGAALSLFLQSLWILMPDDGLGWKQVQPWRDWESGPVIFKICGSDKSCLRSVTSVS</sequence>
<gene>
    <name evidence="2" type="ORF">SEMRO_32_G020931.1</name>
</gene>
<dbReference type="EMBL" id="CAICTM010000032">
    <property type="protein sequence ID" value="CAB9498155.1"/>
    <property type="molecule type" value="Genomic_DNA"/>
</dbReference>
<organism evidence="2 3">
    <name type="scientific">Seminavis robusta</name>
    <dbReference type="NCBI Taxonomy" id="568900"/>
    <lineage>
        <taxon>Eukaryota</taxon>
        <taxon>Sar</taxon>
        <taxon>Stramenopiles</taxon>
        <taxon>Ochrophyta</taxon>
        <taxon>Bacillariophyta</taxon>
        <taxon>Bacillariophyceae</taxon>
        <taxon>Bacillariophycidae</taxon>
        <taxon>Naviculales</taxon>
        <taxon>Naviculaceae</taxon>
        <taxon>Seminavis</taxon>
    </lineage>
</organism>
<keyword evidence="1" id="KW-1133">Transmembrane helix</keyword>
<keyword evidence="1" id="KW-0812">Transmembrane</keyword>
<reference evidence="2" key="1">
    <citation type="submission" date="2020-06" db="EMBL/GenBank/DDBJ databases">
        <authorList>
            <consortium name="Plant Systems Biology data submission"/>
        </authorList>
    </citation>
    <scope>NUCLEOTIDE SEQUENCE</scope>
    <source>
        <strain evidence="2">D6</strain>
    </source>
</reference>
<feature type="transmembrane region" description="Helical" evidence="1">
    <location>
        <begin position="52"/>
        <end position="81"/>
    </location>
</feature>
<keyword evidence="1" id="KW-0472">Membrane</keyword>
<name>A0A9N8DCU4_9STRA</name>
<evidence type="ECO:0000313" key="3">
    <source>
        <dbReference type="Proteomes" id="UP001153069"/>
    </source>
</evidence>
<protein>
    <submittedName>
        <fullName evidence="2">Uncharacterized protein</fullName>
    </submittedName>
</protein>
<proteinExistence type="predicted"/>
<accession>A0A9N8DCU4</accession>
<evidence type="ECO:0000313" key="2">
    <source>
        <dbReference type="EMBL" id="CAB9498155.1"/>
    </source>
</evidence>